<dbReference type="EMBL" id="UZAH01030673">
    <property type="protein sequence ID" value="VDP11514.1"/>
    <property type="molecule type" value="Genomic_DNA"/>
</dbReference>
<feature type="compositionally biased region" description="Polar residues" evidence="1">
    <location>
        <begin position="71"/>
        <end position="83"/>
    </location>
</feature>
<feature type="region of interest" description="Disordered" evidence="1">
    <location>
        <begin position="56"/>
        <end position="104"/>
    </location>
</feature>
<dbReference type="Proteomes" id="UP000050761">
    <property type="component" value="Unassembled WGS sequence"/>
</dbReference>
<evidence type="ECO:0000313" key="2">
    <source>
        <dbReference type="EMBL" id="VDP11514.1"/>
    </source>
</evidence>
<evidence type="ECO:0000256" key="1">
    <source>
        <dbReference type="SAM" id="MobiDB-lite"/>
    </source>
</evidence>
<sequence>MCSCSGAVTDRANLINDGANQNGCLSDVKLTASALSDHLPKSIERMLEKLVAANVGADSDRGNIDTDTSSRRSATGTVDTQPTPRVVVIERGEDALRRETPPIS</sequence>
<keyword evidence="3" id="KW-1185">Reference proteome</keyword>
<name>A0A183G922_HELPZ</name>
<feature type="compositionally biased region" description="Basic and acidic residues" evidence="1">
    <location>
        <begin position="88"/>
        <end position="104"/>
    </location>
</feature>
<protein>
    <submittedName>
        <fullName evidence="2 4">Uncharacterized protein</fullName>
    </submittedName>
</protein>
<dbReference type="WBParaSite" id="HPBE_0001841601-mRNA-1">
    <property type="protein sequence ID" value="HPBE_0001841601-mRNA-1"/>
    <property type="gene ID" value="HPBE_0001841601"/>
</dbReference>
<evidence type="ECO:0000313" key="3">
    <source>
        <dbReference type="Proteomes" id="UP000050761"/>
    </source>
</evidence>
<accession>A0A183G922</accession>
<gene>
    <name evidence="2" type="ORF">HPBE_LOCUS18415</name>
</gene>
<dbReference type="AlphaFoldDB" id="A0A183G922"/>
<dbReference type="OrthoDB" id="438440at2759"/>
<evidence type="ECO:0000313" key="4">
    <source>
        <dbReference type="WBParaSite" id="HPBE_0001841601-mRNA-1"/>
    </source>
</evidence>
<reference evidence="2 3" key="1">
    <citation type="submission" date="2018-11" db="EMBL/GenBank/DDBJ databases">
        <authorList>
            <consortium name="Pathogen Informatics"/>
        </authorList>
    </citation>
    <scope>NUCLEOTIDE SEQUENCE [LARGE SCALE GENOMIC DNA]</scope>
</reference>
<feature type="compositionally biased region" description="Basic and acidic residues" evidence="1">
    <location>
        <begin position="58"/>
        <end position="70"/>
    </location>
</feature>
<organism evidence="3 4">
    <name type="scientific">Heligmosomoides polygyrus</name>
    <name type="common">Parasitic roundworm</name>
    <dbReference type="NCBI Taxonomy" id="6339"/>
    <lineage>
        <taxon>Eukaryota</taxon>
        <taxon>Metazoa</taxon>
        <taxon>Ecdysozoa</taxon>
        <taxon>Nematoda</taxon>
        <taxon>Chromadorea</taxon>
        <taxon>Rhabditida</taxon>
        <taxon>Rhabditina</taxon>
        <taxon>Rhabditomorpha</taxon>
        <taxon>Strongyloidea</taxon>
        <taxon>Heligmosomidae</taxon>
        <taxon>Heligmosomoides</taxon>
    </lineage>
</organism>
<reference evidence="4" key="2">
    <citation type="submission" date="2019-09" db="UniProtKB">
        <authorList>
            <consortium name="WormBaseParasite"/>
        </authorList>
    </citation>
    <scope>IDENTIFICATION</scope>
</reference>
<accession>A0A3P8BZE1</accession>
<proteinExistence type="predicted"/>